<reference evidence="3" key="1">
    <citation type="submission" date="2025-08" db="UniProtKB">
        <authorList>
            <consortium name="RefSeq"/>
        </authorList>
    </citation>
    <scope>IDENTIFICATION</scope>
    <source>
        <tissue evidence="3">Whole sample</tissue>
    </source>
</reference>
<feature type="region of interest" description="Disordered" evidence="1">
    <location>
        <begin position="1"/>
        <end position="126"/>
    </location>
</feature>
<dbReference type="Proteomes" id="UP000694844">
    <property type="component" value="Chromosome 3"/>
</dbReference>
<feature type="compositionally biased region" description="Basic and acidic residues" evidence="1">
    <location>
        <begin position="223"/>
        <end position="252"/>
    </location>
</feature>
<feature type="compositionally biased region" description="Basic and acidic residues" evidence="1">
    <location>
        <begin position="1"/>
        <end position="13"/>
    </location>
</feature>
<feature type="compositionally biased region" description="Basic and acidic residues" evidence="1">
    <location>
        <begin position="32"/>
        <end position="42"/>
    </location>
</feature>
<gene>
    <name evidence="3" type="primary">LOC111124449</name>
</gene>
<name>A0A8B8D5S7_CRAVI</name>
<evidence type="ECO:0000256" key="1">
    <source>
        <dbReference type="SAM" id="MobiDB-lite"/>
    </source>
</evidence>
<organism evidence="2 3">
    <name type="scientific">Crassostrea virginica</name>
    <name type="common">Eastern oyster</name>
    <dbReference type="NCBI Taxonomy" id="6565"/>
    <lineage>
        <taxon>Eukaryota</taxon>
        <taxon>Metazoa</taxon>
        <taxon>Spiralia</taxon>
        <taxon>Lophotrochozoa</taxon>
        <taxon>Mollusca</taxon>
        <taxon>Bivalvia</taxon>
        <taxon>Autobranchia</taxon>
        <taxon>Pteriomorphia</taxon>
        <taxon>Ostreida</taxon>
        <taxon>Ostreoidea</taxon>
        <taxon>Ostreidae</taxon>
        <taxon>Crassostrea</taxon>
    </lineage>
</organism>
<keyword evidence="2" id="KW-1185">Reference proteome</keyword>
<feature type="region of interest" description="Disordered" evidence="1">
    <location>
        <begin position="324"/>
        <end position="343"/>
    </location>
</feature>
<proteinExistence type="predicted"/>
<feature type="compositionally biased region" description="Basic and acidic residues" evidence="1">
    <location>
        <begin position="143"/>
        <end position="155"/>
    </location>
</feature>
<feature type="compositionally biased region" description="Polar residues" evidence="1">
    <location>
        <begin position="253"/>
        <end position="264"/>
    </location>
</feature>
<accession>A0A8B8D5S7</accession>
<dbReference type="AlphaFoldDB" id="A0A8B8D5S7"/>
<feature type="compositionally biased region" description="Basic and acidic residues" evidence="1">
    <location>
        <begin position="332"/>
        <end position="343"/>
    </location>
</feature>
<feature type="compositionally biased region" description="Basic residues" evidence="1">
    <location>
        <begin position="79"/>
        <end position="92"/>
    </location>
</feature>
<evidence type="ECO:0000313" key="2">
    <source>
        <dbReference type="Proteomes" id="UP000694844"/>
    </source>
</evidence>
<dbReference type="KEGG" id="cvn:111124449"/>
<feature type="compositionally biased region" description="Basic and acidic residues" evidence="1">
    <location>
        <begin position="265"/>
        <end position="279"/>
    </location>
</feature>
<feature type="region of interest" description="Disordered" evidence="1">
    <location>
        <begin position="138"/>
        <end position="174"/>
    </location>
</feature>
<evidence type="ECO:0000313" key="3">
    <source>
        <dbReference type="RefSeq" id="XP_022323010.1"/>
    </source>
</evidence>
<feature type="compositionally biased region" description="Acidic residues" evidence="1">
    <location>
        <begin position="109"/>
        <end position="120"/>
    </location>
</feature>
<sequence>MKKSDDRYTNKGDDYDEESSLGFDSDSSDTFQNKDEKQDRVPKLNLQGTSASYENISNGKSKNSTRKKTEIVGNNNKKNPSKIRRRKKKTGKNIKGLPVLSKRNRSSETDSELEWAEDTEWSEKSGSEFDEYVDETMPASKAQENDTKINFKRGTENNQDVDDGTKMNVFKKQDEKGMKTYDQIHNADLSDEGKINTGVLKPVIKKIDGAQEMSENDVDIQFKEKQNKSNHFELTPKEVKRGNSKVTEKDKYSNSVRQNGNKTPTDPKAKEIDKSKEKTSMQYKTDTVIGPMAAKSRNIGGKTQISPSEHEKKLSNELHKGNAELQGPLSSEIRHSKDTFPSNERRKTYDTLYYESEPVHNTVTYNVKIKYTKNDQNVRLENNLNDDGSKAVDKTIVTHADGKKNVDIKNNDEHNNSSAVHPNFENLLNREKTRM</sequence>
<feature type="compositionally biased region" description="Polar residues" evidence="1">
    <location>
        <begin position="46"/>
        <end position="62"/>
    </location>
</feature>
<dbReference type="GeneID" id="111124449"/>
<feature type="region of interest" description="Disordered" evidence="1">
    <location>
        <begin position="223"/>
        <end position="314"/>
    </location>
</feature>
<protein>
    <submittedName>
        <fullName evidence="3">Eukaryotic translation initiation factor 4B-like</fullName>
    </submittedName>
</protein>
<dbReference type="RefSeq" id="XP_022323010.1">
    <property type="nucleotide sequence ID" value="XM_022467302.1"/>
</dbReference>